<accession>A0A420EDT3</accession>
<feature type="region of interest" description="Disordered" evidence="1">
    <location>
        <begin position="1"/>
        <end position="31"/>
    </location>
</feature>
<sequence>MSKTPASSQTQEQALAITKATQRPGQSKEQSKLIAKGIEKGIEAYKKQHKAKLREQDKLKKKQTKQASQTQIVLDSASLSETKTVTSATNWLPWILLGLSWLGFVGYFVSQ</sequence>
<dbReference type="Pfam" id="PF11169">
    <property type="entry name" value="DUF2956"/>
    <property type="match status" value="1"/>
</dbReference>
<name>A0A420EDT3_9ALTE</name>
<proteinExistence type="predicted"/>
<dbReference type="OrthoDB" id="5600789at2"/>
<dbReference type="Proteomes" id="UP000286482">
    <property type="component" value="Unassembled WGS sequence"/>
</dbReference>
<dbReference type="AlphaFoldDB" id="A0A420EDT3"/>
<protein>
    <submittedName>
        <fullName evidence="3">DUF2956 domain-containing protein</fullName>
    </submittedName>
</protein>
<organism evidence="3 4">
    <name type="scientific">Alginatibacterium sediminis</name>
    <dbReference type="NCBI Taxonomy" id="2164068"/>
    <lineage>
        <taxon>Bacteria</taxon>
        <taxon>Pseudomonadati</taxon>
        <taxon>Pseudomonadota</taxon>
        <taxon>Gammaproteobacteria</taxon>
        <taxon>Alteromonadales</taxon>
        <taxon>Alteromonadaceae</taxon>
        <taxon>Alginatibacterium</taxon>
    </lineage>
</organism>
<feature type="compositionally biased region" description="Polar residues" evidence="1">
    <location>
        <begin position="1"/>
        <end position="28"/>
    </location>
</feature>
<reference evidence="3 4" key="1">
    <citation type="submission" date="2018-09" db="EMBL/GenBank/DDBJ databases">
        <authorList>
            <person name="Wang Z."/>
        </authorList>
    </citation>
    <scope>NUCLEOTIDE SEQUENCE [LARGE SCALE GENOMIC DNA]</scope>
    <source>
        <strain evidence="3 4">ALS 81</strain>
    </source>
</reference>
<feature type="transmembrane region" description="Helical" evidence="2">
    <location>
        <begin position="91"/>
        <end position="109"/>
    </location>
</feature>
<keyword evidence="2" id="KW-1133">Transmembrane helix</keyword>
<keyword evidence="4" id="KW-1185">Reference proteome</keyword>
<gene>
    <name evidence="3" type="ORF">DBZ36_10740</name>
</gene>
<evidence type="ECO:0000256" key="1">
    <source>
        <dbReference type="SAM" id="MobiDB-lite"/>
    </source>
</evidence>
<comment type="caution">
    <text evidence="3">The sequence shown here is derived from an EMBL/GenBank/DDBJ whole genome shotgun (WGS) entry which is preliminary data.</text>
</comment>
<evidence type="ECO:0000313" key="4">
    <source>
        <dbReference type="Proteomes" id="UP000286482"/>
    </source>
</evidence>
<dbReference type="RefSeq" id="WP_120354937.1">
    <property type="nucleotide sequence ID" value="NZ_RAQO01000005.1"/>
</dbReference>
<evidence type="ECO:0000256" key="2">
    <source>
        <dbReference type="SAM" id="Phobius"/>
    </source>
</evidence>
<dbReference type="EMBL" id="RAQO01000005">
    <property type="protein sequence ID" value="RKF18857.1"/>
    <property type="molecule type" value="Genomic_DNA"/>
</dbReference>
<dbReference type="InterPro" id="IPR021339">
    <property type="entry name" value="DUF2956"/>
</dbReference>
<keyword evidence="2" id="KW-0812">Transmembrane</keyword>
<evidence type="ECO:0000313" key="3">
    <source>
        <dbReference type="EMBL" id="RKF18857.1"/>
    </source>
</evidence>
<keyword evidence="2" id="KW-0472">Membrane</keyword>